<dbReference type="InterPro" id="IPR001789">
    <property type="entry name" value="Sig_transdc_resp-reg_receiver"/>
</dbReference>
<evidence type="ECO:0000313" key="3">
    <source>
        <dbReference type="EMBL" id="GGB78261.1"/>
    </source>
</evidence>
<dbReference type="Proteomes" id="UP000615760">
    <property type="component" value="Unassembled WGS sequence"/>
</dbReference>
<dbReference type="PANTHER" id="PTHR45566:SF1">
    <property type="entry name" value="HTH-TYPE TRANSCRIPTIONAL REGULATOR YHJB-RELATED"/>
    <property type="match status" value="1"/>
</dbReference>
<dbReference type="Pfam" id="PF00072">
    <property type="entry name" value="Response_reg"/>
    <property type="match status" value="1"/>
</dbReference>
<dbReference type="Gene3D" id="3.40.50.2300">
    <property type="match status" value="1"/>
</dbReference>
<dbReference type="PANTHER" id="PTHR45566">
    <property type="entry name" value="HTH-TYPE TRANSCRIPTIONAL REGULATOR YHJB-RELATED"/>
    <property type="match status" value="1"/>
</dbReference>
<feature type="domain" description="Response regulatory" evidence="2">
    <location>
        <begin position="6"/>
        <end position="135"/>
    </location>
</feature>
<evidence type="ECO:0000256" key="1">
    <source>
        <dbReference type="PROSITE-ProRule" id="PRU00169"/>
    </source>
</evidence>
<reference evidence="4" key="1">
    <citation type="journal article" date="2019" name="Int. J. Syst. Evol. Microbiol.">
        <title>The Global Catalogue of Microorganisms (GCM) 10K type strain sequencing project: providing services to taxonomists for standard genome sequencing and annotation.</title>
        <authorList>
            <consortium name="The Broad Institute Genomics Platform"/>
            <consortium name="The Broad Institute Genome Sequencing Center for Infectious Disease"/>
            <person name="Wu L."/>
            <person name="Ma J."/>
        </authorList>
    </citation>
    <scope>NUCLEOTIDE SEQUENCE [LARGE SCALE GENOMIC DNA]</scope>
    <source>
        <strain evidence="4">CGMCC 1.15461</strain>
    </source>
</reference>
<dbReference type="InterPro" id="IPR011006">
    <property type="entry name" value="CheY-like_superfamily"/>
</dbReference>
<keyword evidence="1" id="KW-0597">Phosphoprotein</keyword>
<dbReference type="SMART" id="SM00448">
    <property type="entry name" value="REC"/>
    <property type="match status" value="1"/>
</dbReference>
<evidence type="ECO:0000259" key="2">
    <source>
        <dbReference type="PROSITE" id="PS50110"/>
    </source>
</evidence>
<sequence length="220" mass="25471">MKKVLQVVAIDDHAVVLEGYHAIFKSITQEKYSLNFVKANDCKSAYDVILENEHEPFDVAVVDYSIPDYEEKGLRSGEDMALLLRQLMPSCKIIMMSMHKEIDILNRVLSKIKPEGFINKSDCTTDELFDGFKKILNGDKFYSKTIIEFQKKRETEMLLDELDVKIVKLLSRGIKNKNLDKYIPLTVSAIEKRKYRIKRLLEVEGGDEELISEVRNRGYI</sequence>
<comment type="caution">
    <text evidence="3">The sequence shown here is derived from an EMBL/GenBank/DDBJ whole genome shotgun (WGS) entry which is preliminary data.</text>
</comment>
<dbReference type="InterPro" id="IPR051015">
    <property type="entry name" value="EvgA-like"/>
</dbReference>
<keyword evidence="3" id="KW-0238">DNA-binding</keyword>
<proteinExistence type="predicted"/>
<evidence type="ECO:0000313" key="4">
    <source>
        <dbReference type="Proteomes" id="UP000615760"/>
    </source>
</evidence>
<organism evidence="3 4">
    <name type="scientific">Flavobacterium suaedae</name>
    <dbReference type="NCBI Taxonomy" id="1767027"/>
    <lineage>
        <taxon>Bacteria</taxon>
        <taxon>Pseudomonadati</taxon>
        <taxon>Bacteroidota</taxon>
        <taxon>Flavobacteriia</taxon>
        <taxon>Flavobacteriales</taxon>
        <taxon>Flavobacteriaceae</taxon>
        <taxon>Flavobacterium</taxon>
    </lineage>
</organism>
<name>A0ABQ1JUD1_9FLAO</name>
<keyword evidence="4" id="KW-1185">Reference proteome</keyword>
<dbReference type="SUPFAM" id="SSF52172">
    <property type="entry name" value="CheY-like"/>
    <property type="match status" value="1"/>
</dbReference>
<dbReference type="PROSITE" id="PS50110">
    <property type="entry name" value="RESPONSE_REGULATORY"/>
    <property type="match status" value="1"/>
</dbReference>
<feature type="modified residue" description="4-aspartylphosphate" evidence="1">
    <location>
        <position position="63"/>
    </location>
</feature>
<dbReference type="GO" id="GO:0003677">
    <property type="term" value="F:DNA binding"/>
    <property type="evidence" value="ECO:0007669"/>
    <property type="project" value="UniProtKB-KW"/>
</dbReference>
<gene>
    <name evidence="3" type="ORF">GCM10007424_17950</name>
</gene>
<accession>A0ABQ1JUD1</accession>
<dbReference type="EMBL" id="BMJE01000004">
    <property type="protein sequence ID" value="GGB78261.1"/>
    <property type="molecule type" value="Genomic_DNA"/>
</dbReference>
<protein>
    <submittedName>
        <fullName evidence="3">DNA-binding response regulator</fullName>
    </submittedName>
</protein>
<dbReference type="RefSeq" id="WP_262891430.1">
    <property type="nucleotide sequence ID" value="NZ_BMJE01000004.1"/>
</dbReference>